<reference evidence="5" key="1">
    <citation type="submission" date="2016-10" db="EMBL/GenBank/DDBJ databases">
        <authorList>
            <person name="Varghese N."/>
            <person name="Submissions S."/>
        </authorList>
    </citation>
    <scope>NUCLEOTIDE SEQUENCE [LARGE SCALE GENOMIC DNA]</scope>
    <source>
        <strain evidence="5">IBRC-M 10655</strain>
    </source>
</reference>
<dbReference type="Pfam" id="PF13699">
    <property type="entry name" value="eCIS_core"/>
    <property type="match status" value="1"/>
</dbReference>
<accession>A0A1H0F690</accession>
<gene>
    <name evidence="4" type="ORF">SAMN05192558_101244</name>
</gene>
<dbReference type="Proteomes" id="UP000199651">
    <property type="component" value="Unassembled WGS sequence"/>
</dbReference>
<evidence type="ECO:0000313" key="4">
    <source>
        <dbReference type="EMBL" id="SDN90079.1"/>
    </source>
</evidence>
<protein>
    <recommendedName>
        <fullName evidence="3">eCIS core domain-containing protein</fullName>
    </recommendedName>
</protein>
<feature type="region of interest" description="Disordered" evidence="2">
    <location>
        <begin position="1"/>
        <end position="38"/>
    </location>
</feature>
<dbReference type="AlphaFoldDB" id="A0A1H0F690"/>
<feature type="coiled-coil region" evidence="1">
    <location>
        <begin position="345"/>
        <end position="372"/>
    </location>
</feature>
<dbReference type="EMBL" id="FNJB01000001">
    <property type="protein sequence ID" value="SDN90079.1"/>
    <property type="molecule type" value="Genomic_DNA"/>
</dbReference>
<dbReference type="STRING" id="504798.SAMN05421871_103626"/>
<proteinExistence type="predicted"/>
<evidence type="ECO:0000313" key="5">
    <source>
        <dbReference type="Proteomes" id="UP000199651"/>
    </source>
</evidence>
<keyword evidence="5" id="KW-1185">Reference proteome</keyword>
<evidence type="ECO:0000256" key="2">
    <source>
        <dbReference type="SAM" id="MobiDB-lite"/>
    </source>
</evidence>
<sequence>MSAHLPDPSPEVLPLPNALPSTTAVPLIPPAASSPVTAGLAQAPDPAAKAVPLIPFVASSPVTARSSPPVDTTPTLSRPTTPVYRAALDVLPPRVEETTPPPGGEGATVTVSVPGEVAGAFRTHFGVDVSTVAIHRGPAVSKMATSLAAKAFAHGGDVYLPDELGDVSSHDARSLLAHELVHATQQRMLGGGLPTEDSAEGRQLEEAAVATEQWFRGARAEPPTLIHRPAPAAVTADELAAYVRGMGNELAALPSSAEGTFVQRAQSETQTHVVDELRRIIESGETDGGSHFSPAGIPAMTEPPGPRIEQMSLPQGDSGWSSPIWVEPSRDHEAVAVMAPVLAEMAAATKRIDQLEGSLAQLNTHVAESEVDLHSPRSMDALADKLYRHVRSRLRHELIIDRERSGRLTDFR</sequence>
<keyword evidence="1" id="KW-0175">Coiled coil</keyword>
<organism evidence="4 5">
    <name type="scientific">Actinokineospora alba</name>
    <dbReference type="NCBI Taxonomy" id="504798"/>
    <lineage>
        <taxon>Bacteria</taxon>
        <taxon>Bacillati</taxon>
        <taxon>Actinomycetota</taxon>
        <taxon>Actinomycetes</taxon>
        <taxon>Pseudonocardiales</taxon>
        <taxon>Pseudonocardiaceae</taxon>
        <taxon>Actinokineospora</taxon>
    </lineage>
</organism>
<name>A0A1H0F690_9PSEU</name>
<feature type="domain" description="eCIS core" evidence="3">
    <location>
        <begin position="113"/>
        <end position="188"/>
    </location>
</feature>
<evidence type="ECO:0000256" key="1">
    <source>
        <dbReference type="SAM" id="Coils"/>
    </source>
</evidence>
<evidence type="ECO:0000259" key="3">
    <source>
        <dbReference type="Pfam" id="PF13699"/>
    </source>
</evidence>
<dbReference type="InterPro" id="IPR025295">
    <property type="entry name" value="eCIS_core_dom"/>
</dbReference>